<reference evidence="2 3" key="1">
    <citation type="submission" date="2021-06" db="EMBL/GenBank/DDBJ databases">
        <authorList>
            <person name="Palmer J.M."/>
        </authorList>
    </citation>
    <scope>NUCLEOTIDE SEQUENCE [LARGE SCALE GENOMIC DNA]</scope>
    <source>
        <strain evidence="2 3">XC_2019</strain>
        <tissue evidence="2">Muscle</tissue>
    </source>
</reference>
<protein>
    <submittedName>
        <fullName evidence="2">Uncharacterized protein</fullName>
    </submittedName>
</protein>
<feature type="transmembrane region" description="Helical" evidence="1">
    <location>
        <begin position="27"/>
        <end position="46"/>
    </location>
</feature>
<name>A0ABV0S6M3_9TELE</name>
<keyword evidence="1" id="KW-0812">Transmembrane</keyword>
<feature type="transmembrane region" description="Helical" evidence="1">
    <location>
        <begin position="67"/>
        <end position="91"/>
    </location>
</feature>
<evidence type="ECO:0000313" key="2">
    <source>
        <dbReference type="EMBL" id="MEQ2216225.1"/>
    </source>
</evidence>
<sequence length="93" mass="9963">MQCPLSVRVFLRFAGNSDFQNYPSSPVLFLSVVSIAFIFVSFTAAVSSKSDIRCLTISSHSIIKLNISDISVTGLITFSSLASSILAILSVTL</sequence>
<dbReference type="Proteomes" id="UP001434883">
    <property type="component" value="Unassembled WGS sequence"/>
</dbReference>
<evidence type="ECO:0000256" key="1">
    <source>
        <dbReference type="SAM" id="Phobius"/>
    </source>
</evidence>
<accession>A0ABV0S6M3</accession>
<comment type="caution">
    <text evidence="2">The sequence shown here is derived from an EMBL/GenBank/DDBJ whole genome shotgun (WGS) entry which is preliminary data.</text>
</comment>
<evidence type="ECO:0000313" key="3">
    <source>
        <dbReference type="Proteomes" id="UP001434883"/>
    </source>
</evidence>
<dbReference type="EMBL" id="JAHRIN010069900">
    <property type="protein sequence ID" value="MEQ2216225.1"/>
    <property type="molecule type" value="Genomic_DNA"/>
</dbReference>
<proteinExistence type="predicted"/>
<keyword evidence="1" id="KW-0472">Membrane</keyword>
<keyword evidence="1" id="KW-1133">Transmembrane helix</keyword>
<organism evidence="2 3">
    <name type="scientific">Xenoophorus captivus</name>
    <dbReference type="NCBI Taxonomy" id="1517983"/>
    <lineage>
        <taxon>Eukaryota</taxon>
        <taxon>Metazoa</taxon>
        <taxon>Chordata</taxon>
        <taxon>Craniata</taxon>
        <taxon>Vertebrata</taxon>
        <taxon>Euteleostomi</taxon>
        <taxon>Actinopterygii</taxon>
        <taxon>Neopterygii</taxon>
        <taxon>Teleostei</taxon>
        <taxon>Neoteleostei</taxon>
        <taxon>Acanthomorphata</taxon>
        <taxon>Ovalentaria</taxon>
        <taxon>Atherinomorphae</taxon>
        <taxon>Cyprinodontiformes</taxon>
        <taxon>Goodeidae</taxon>
        <taxon>Xenoophorus</taxon>
    </lineage>
</organism>
<keyword evidence="3" id="KW-1185">Reference proteome</keyword>
<gene>
    <name evidence="2" type="ORF">XENOCAPTIV_012795</name>
</gene>